<dbReference type="GO" id="GO:0016887">
    <property type="term" value="F:ATP hydrolysis activity"/>
    <property type="evidence" value="ECO:0007669"/>
    <property type="project" value="InterPro"/>
</dbReference>
<evidence type="ECO:0000313" key="12">
    <source>
        <dbReference type="EMBL" id="EIT84747.1"/>
    </source>
</evidence>
<keyword evidence="6 12" id="KW-0067">ATP-binding</keyword>
<dbReference type="Proteomes" id="UP000004080">
    <property type="component" value="Unassembled WGS sequence"/>
</dbReference>
<dbReference type="GO" id="GO:0015421">
    <property type="term" value="F:ABC-type oligopeptide transporter activity"/>
    <property type="evidence" value="ECO:0007669"/>
    <property type="project" value="TreeGrafter"/>
</dbReference>
<feature type="transmembrane region" description="Helical" evidence="9">
    <location>
        <begin position="132"/>
        <end position="149"/>
    </location>
</feature>
<dbReference type="Gene3D" id="3.40.50.300">
    <property type="entry name" value="P-loop containing nucleotide triphosphate hydrolases"/>
    <property type="match status" value="1"/>
</dbReference>
<keyword evidence="2" id="KW-0813">Transport</keyword>
<feature type="transmembrane region" description="Helical" evidence="9">
    <location>
        <begin position="237"/>
        <end position="257"/>
    </location>
</feature>
<feature type="transmembrane region" description="Helical" evidence="9">
    <location>
        <begin position="51"/>
        <end position="75"/>
    </location>
</feature>
<dbReference type="InterPro" id="IPR027417">
    <property type="entry name" value="P-loop_NTPase"/>
</dbReference>
<dbReference type="EMBL" id="AKKV01000030">
    <property type="protein sequence ID" value="EIT84747.1"/>
    <property type="molecule type" value="Genomic_DNA"/>
</dbReference>
<dbReference type="PROSITE" id="PS50929">
    <property type="entry name" value="ABC_TM1F"/>
    <property type="match status" value="1"/>
</dbReference>
<dbReference type="PANTHER" id="PTHR43394">
    <property type="entry name" value="ATP-DEPENDENT PERMEASE MDL1, MITOCHONDRIAL"/>
    <property type="match status" value="1"/>
</dbReference>
<dbReference type="PROSITE" id="PS50893">
    <property type="entry name" value="ABC_TRANSPORTER_2"/>
    <property type="match status" value="1"/>
</dbReference>
<name>I8AGD7_9BACL</name>
<dbReference type="CDD" id="cd18548">
    <property type="entry name" value="ABC_6TM_Tm287_like"/>
    <property type="match status" value="1"/>
</dbReference>
<dbReference type="InterPro" id="IPR003439">
    <property type="entry name" value="ABC_transporter-like_ATP-bd"/>
</dbReference>
<feature type="transmembrane region" description="Helical" evidence="9">
    <location>
        <begin position="277"/>
        <end position="295"/>
    </location>
</feature>
<dbReference type="Pfam" id="PF00005">
    <property type="entry name" value="ABC_tran"/>
    <property type="match status" value="1"/>
</dbReference>
<keyword evidence="7 9" id="KW-1133">Transmembrane helix</keyword>
<dbReference type="InterPro" id="IPR011527">
    <property type="entry name" value="ABC1_TM_dom"/>
</dbReference>
<dbReference type="Pfam" id="PF00664">
    <property type="entry name" value="ABC_membrane"/>
    <property type="match status" value="1"/>
</dbReference>
<dbReference type="InterPro" id="IPR039421">
    <property type="entry name" value="Type_1_exporter"/>
</dbReference>
<dbReference type="InterPro" id="IPR003593">
    <property type="entry name" value="AAA+_ATPase"/>
</dbReference>
<keyword evidence="4 9" id="KW-0812">Transmembrane</keyword>
<keyword evidence="3" id="KW-1003">Cell membrane</keyword>
<dbReference type="OrthoDB" id="9770415at2"/>
<dbReference type="STRING" id="1196324.A374_13685"/>
<evidence type="ECO:0000256" key="5">
    <source>
        <dbReference type="ARBA" id="ARBA00022741"/>
    </source>
</evidence>
<dbReference type="eggNOG" id="COG1132">
    <property type="taxonomic scope" value="Bacteria"/>
</dbReference>
<evidence type="ECO:0000256" key="4">
    <source>
        <dbReference type="ARBA" id="ARBA00022692"/>
    </source>
</evidence>
<comment type="subcellular location">
    <subcellularLocation>
        <location evidence="1">Cell membrane</location>
        <topology evidence="1">Multi-pass membrane protein</topology>
    </subcellularLocation>
</comment>
<dbReference type="GO" id="GO:0005524">
    <property type="term" value="F:ATP binding"/>
    <property type="evidence" value="ECO:0007669"/>
    <property type="project" value="UniProtKB-KW"/>
</dbReference>
<dbReference type="PROSITE" id="PS00211">
    <property type="entry name" value="ABC_TRANSPORTER_1"/>
    <property type="match status" value="1"/>
</dbReference>
<dbReference type="Gene3D" id="1.20.1560.10">
    <property type="entry name" value="ABC transporter type 1, transmembrane domain"/>
    <property type="match status" value="1"/>
</dbReference>
<dbReference type="InterPro" id="IPR017871">
    <property type="entry name" value="ABC_transporter-like_CS"/>
</dbReference>
<feature type="domain" description="ABC transporter" evidence="10">
    <location>
        <begin position="332"/>
        <end position="565"/>
    </location>
</feature>
<sequence>MKVISMLKPYRLPFFIALFFLLAELAAELVQPLLIAKVIDEGIMQKDVHAIFFWGAIMMVVALFAFCGGIINSFFATHVSQSFGYDVRRALFTKIQFFSLANFNRYPTSSLITRSTNDVTQIQNTVYMTLRIMLRAPLFVMGGLVLALLVNVRLALFLVVAAPLSFFFLRWVMKKGNAVFRALQTGLDKVNGVMRENLSGIRIIKAFQRSTYERKRFSNVNEQLKDNTMKGLRLMEATTPVLLVIMNAAILCILWFGNLQIQAGSTQVGDLVAIINYSMRITAIFGLFSWIMMTFSRAKASSERINEVLGADVDLTEKEQKTAELPTASGSILFDNVSFSYPGSSKQVLSQFSFAVSNRETIAVMGATGAGKTSLFQLIPRLYEATNGNILVGGVDVKKLPPRILRKQIGFVPQDPLLFTGTVQENILWGKENATEEEVREACRRAQILETIDALPQGFQTKIGQKGVNLSGGQKQRLSIARALVRKPAILLLDDSTSALDLQTEHRLLEALREIHVTTLIITQKVATSKRADRILLLEDGKLLAQGSHDSLLQRSSLYKHICESQLGKELTQDV</sequence>
<proteinExistence type="predicted"/>
<dbReference type="PANTHER" id="PTHR43394:SF1">
    <property type="entry name" value="ATP-BINDING CASSETTE SUB-FAMILY B MEMBER 10, MITOCHONDRIAL"/>
    <property type="match status" value="1"/>
</dbReference>
<evidence type="ECO:0000256" key="2">
    <source>
        <dbReference type="ARBA" id="ARBA00022448"/>
    </source>
</evidence>
<dbReference type="SUPFAM" id="SSF90123">
    <property type="entry name" value="ABC transporter transmembrane region"/>
    <property type="match status" value="1"/>
</dbReference>
<keyword evidence="8 9" id="KW-0472">Membrane</keyword>
<dbReference type="InterPro" id="IPR036640">
    <property type="entry name" value="ABC1_TM_sf"/>
</dbReference>
<dbReference type="GO" id="GO:0005886">
    <property type="term" value="C:plasma membrane"/>
    <property type="evidence" value="ECO:0007669"/>
    <property type="project" value="UniProtKB-SubCell"/>
</dbReference>
<comment type="caution">
    <text evidence="12">The sequence shown here is derived from an EMBL/GenBank/DDBJ whole genome shotgun (WGS) entry which is preliminary data.</text>
</comment>
<evidence type="ECO:0000256" key="9">
    <source>
        <dbReference type="SAM" id="Phobius"/>
    </source>
</evidence>
<dbReference type="SMART" id="SM00382">
    <property type="entry name" value="AAA"/>
    <property type="match status" value="1"/>
</dbReference>
<dbReference type="FunFam" id="3.40.50.300:FF:000221">
    <property type="entry name" value="Multidrug ABC transporter ATP-binding protein"/>
    <property type="match status" value="1"/>
</dbReference>
<feature type="domain" description="ABC transmembrane type-1" evidence="11">
    <location>
        <begin position="15"/>
        <end position="297"/>
    </location>
</feature>
<dbReference type="SUPFAM" id="SSF52540">
    <property type="entry name" value="P-loop containing nucleoside triphosphate hydrolases"/>
    <property type="match status" value="1"/>
</dbReference>
<evidence type="ECO:0000259" key="11">
    <source>
        <dbReference type="PROSITE" id="PS50929"/>
    </source>
</evidence>
<evidence type="ECO:0000313" key="13">
    <source>
        <dbReference type="Proteomes" id="UP000004080"/>
    </source>
</evidence>
<accession>I8AGD7</accession>
<dbReference type="AlphaFoldDB" id="I8AGD7"/>
<evidence type="ECO:0000259" key="10">
    <source>
        <dbReference type="PROSITE" id="PS50893"/>
    </source>
</evidence>
<keyword evidence="13" id="KW-1185">Reference proteome</keyword>
<keyword evidence="5" id="KW-0547">Nucleotide-binding</keyword>
<protein>
    <submittedName>
        <fullName evidence="12">Multidrug ABC transporter ATP-binding protein/permease</fullName>
    </submittedName>
</protein>
<evidence type="ECO:0000256" key="3">
    <source>
        <dbReference type="ARBA" id="ARBA00022475"/>
    </source>
</evidence>
<organism evidence="12 13">
    <name type="scientific">Fictibacillus macauensis ZFHKF-1</name>
    <dbReference type="NCBI Taxonomy" id="1196324"/>
    <lineage>
        <taxon>Bacteria</taxon>
        <taxon>Bacillati</taxon>
        <taxon>Bacillota</taxon>
        <taxon>Bacilli</taxon>
        <taxon>Bacillales</taxon>
        <taxon>Fictibacillaceae</taxon>
        <taxon>Fictibacillus</taxon>
    </lineage>
</organism>
<dbReference type="RefSeq" id="WP_007202815.1">
    <property type="nucleotide sequence ID" value="NZ_AKKV01000030.1"/>
</dbReference>
<evidence type="ECO:0000256" key="1">
    <source>
        <dbReference type="ARBA" id="ARBA00004651"/>
    </source>
</evidence>
<gene>
    <name evidence="12" type="ORF">A374_13685</name>
</gene>
<evidence type="ECO:0000256" key="6">
    <source>
        <dbReference type="ARBA" id="ARBA00022840"/>
    </source>
</evidence>
<evidence type="ECO:0000256" key="8">
    <source>
        <dbReference type="ARBA" id="ARBA00023136"/>
    </source>
</evidence>
<dbReference type="PATRIC" id="fig|1196324.3.peg.2800"/>
<reference evidence="12 13" key="1">
    <citation type="journal article" date="2012" name="J. Bacteriol.">
        <title>Genome of Bacillus macauensis ZFHKF-1, a Long-Chain-Forming Bacterium.</title>
        <authorList>
            <person name="Cai L."/>
            <person name="Zhang T."/>
        </authorList>
    </citation>
    <scope>NUCLEOTIDE SEQUENCE [LARGE SCALE GENOMIC DNA]</scope>
    <source>
        <strain evidence="12 13">ZFHKF-1</strain>
    </source>
</reference>
<evidence type="ECO:0000256" key="7">
    <source>
        <dbReference type="ARBA" id="ARBA00022989"/>
    </source>
</evidence>